<keyword evidence="2" id="KW-0472">Membrane</keyword>
<evidence type="ECO:0000256" key="2">
    <source>
        <dbReference type="ARBA" id="ARBA00023136"/>
    </source>
</evidence>
<dbReference type="AlphaFoldDB" id="A0A411PLZ3"/>
<sequence>MLMLNISIKQIACLFGMIAALLSASFSVEANYQRNTAQQVEKVLYGNVESIKHITEKQLVEDRNNGWRTFGGALIGGLIGNQFGSGRGKDAATVLGALIGGRAANEYHKQPYYIEHKLIELMIKQEDGTQVMVIQDLDPGMPLAAGDEVRVVYLPGFVRVDIAM</sequence>
<dbReference type="OrthoDB" id="6291231at2"/>
<dbReference type="InterPro" id="IPR008816">
    <property type="entry name" value="Gly_zipper_2TM_dom"/>
</dbReference>
<keyword evidence="6" id="KW-1185">Reference proteome</keyword>
<evidence type="ECO:0000313" key="6">
    <source>
        <dbReference type="Proteomes" id="UP000291106"/>
    </source>
</evidence>
<dbReference type="InterPro" id="IPR051407">
    <property type="entry name" value="Bact_OM_lipoprot/Surf_antigen"/>
</dbReference>
<dbReference type="PANTHER" id="PTHR35603">
    <property type="match status" value="1"/>
</dbReference>
<dbReference type="Proteomes" id="UP000291106">
    <property type="component" value="Chromosome"/>
</dbReference>
<dbReference type="EMBL" id="CP036200">
    <property type="protein sequence ID" value="QBF84557.1"/>
    <property type="molecule type" value="Genomic_DNA"/>
</dbReference>
<proteinExistence type="predicted"/>
<evidence type="ECO:0000256" key="1">
    <source>
        <dbReference type="ARBA" id="ARBA00004370"/>
    </source>
</evidence>
<organism evidence="5 6">
    <name type="scientific">Shewanella maritima</name>
    <dbReference type="NCBI Taxonomy" id="2520507"/>
    <lineage>
        <taxon>Bacteria</taxon>
        <taxon>Pseudomonadati</taxon>
        <taxon>Pseudomonadota</taxon>
        <taxon>Gammaproteobacteria</taxon>
        <taxon>Alteromonadales</taxon>
        <taxon>Shewanellaceae</taxon>
        <taxon>Shewanella</taxon>
    </lineage>
</organism>
<keyword evidence="3" id="KW-0732">Signal</keyword>
<name>A0A411PLZ3_9GAMM</name>
<evidence type="ECO:0000313" key="5">
    <source>
        <dbReference type="EMBL" id="QBF84557.1"/>
    </source>
</evidence>
<dbReference type="KEGG" id="smai:EXU30_19195"/>
<gene>
    <name evidence="5" type="ORF">EXU30_19195</name>
</gene>
<protein>
    <submittedName>
        <fullName evidence="5">Glycine zipper 2TM domain-containing protein</fullName>
    </submittedName>
</protein>
<evidence type="ECO:0000259" key="4">
    <source>
        <dbReference type="Pfam" id="PF05433"/>
    </source>
</evidence>
<comment type="subcellular location">
    <subcellularLocation>
        <location evidence="1">Membrane</location>
    </subcellularLocation>
</comment>
<accession>A0A411PLZ3</accession>
<dbReference type="GO" id="GO:0019867">
    <property type="term" value="C:outer membrane"/>
    <property type="evidence" value="ECO:0007669"/>
    <property type="project" value="InterPro"/>
</dbReference>
<feature type="signal peptide" evidence="3">
    <location>
        <begin position="1"/>
        <end position="30"/>
    </location>
</feature>
<feature type="domain" description="Glycine zipper 2TM" evidence="4">
    <location>
        <begin position="69"/>
        <end position="106"/>
    </location>
</feature>
<evidence type="ECO:0000256" key="3">
    <source>
        <dbReference type="SAM" id="SignalP"/>
    </source>
</evidence>
<dbReference type="PANTHER" id="PTHR35603:SF2">
    <property type="entry name" value="OUTER MEMBRANE LIPOPROTEIN"/>
    <property type="match status" value="1"/>
</dbReference>
<feature type="chain" id="PRO_5019551330" evidence="3">
    <location>
        <begin position="31"/>
        <end position="164"/>
    </location>
</feature>
<reference evidence="5 6" key="1">
    <citation type="submission" date="2019-02" db="EMBL/GenBank/DDBJ databases">
        <title>Shewanella sp. D4-2 isolated from Dokdo Island.</title>
        <authorList>
            <person name="Baek K."/>
        </authorList>
    </citation>
    <scope>NUCLEOTIDE SEQUENCE [LARGE SCALE GENOMIC DNA]</scope>
    <source>
        <strain evidence="5 6">D4-2</strain>
    </source>
</reference>
<dbReference type="Pfam" id="PF05433">
    <property type="entry name" value="Rick_17kDa_Anti"/>
    <property type="match status" value="1"/>
</dbReference>